<feature type="signal peptide" evidence="2">
    <location>
        <begin position="1"/>
        <end position="23"/>
    </location>
</feature>
<feature type="chain" id="PRO_5021466390" evidence="2">
    <location>
        <begin position="24"/>
        <end position="175"/>
    </location>
</feature>
<evidence type="ECO:0000256" key="1">
    <source>
        <dbReference type="SAM" id="Phobius"/>
    </source>
</evidence>
<reference evidence="3 4" key="1">
    <citation type="journal article" date="2019" name="Sci. Rep.">
        <title>Comparative genomics of chytrid fungi reveal insights into the obligate biotrophic and pathogenic lifestyle of Synchytrium endobioticum.</title>
        <authorList>
            <person name="van de Vossenberg B.T.L.H."/>
            <person name="Warris S."/>
            <person name="Nguyen H.D.T."/>
            <person name="van Gent-Pelzer M.P.E."/>
            <person name="Joly D.L."/>
            <person name="van de Geest H.C."/>
            <person name="Bonants P.J.M."/>
            <person name="Smith D.S."/>
            <person name="Levesque C.A."/>
            <person name="van der Lee T.A.J."/>
        </authorList>
    </citation>
    <scope>NUCLEOTIDE SEQUENCE [LARGE SCALE GENOMIC DNA]</scope>
    <source>
        <strain evidence="3 4">CBS 675.73</strain>
    </source>
</reference>
<feature type="transmembrane region" description="Helical" evidence="1">
    <location>
        <begin position="66"/>
        <end position="85"/>
    </location>
</feature>
<feature type="transmembrane region" description="Helical" evidence="1">
    <location>
        <begin position="105"/>
        <end position="129"/>
    </location>
</feature>
<comment type="caution">
    <text evidence="3">The sequence shown here is derived from an EMBL/GenBank/DDBJ whole genome shotgun (WGS) entry which is preliminary data.</text>
</comment>
<proteinExistence type="predicted"/>
<sequence length="175" mass="18395">MRILKLACAIVAHTVFLAAFVLANDASDIAFQDVQRFVNGSNNSTAATVGHADGTMSGIRAAGLGLFWNGMALILAPITTLASKYPIMNGSKAHEKMYSILSGQFLSICAFLVLCLTVTTTASASVLPLDQDILYIDAPSSLVAATTITMLWMVDATVVVFKASALISGAVFLFL</sequence>
<keyword evidence="4" id="KW-1185">Reference proteome</keyword>
<name>A0A507FE63_9FUNG</name>
<dbReference type="OrthoDB" id="10308058at2759"/>
<keyword evidence="2" id="KW-0732">Signal</keyword>
<protein>
    <submittedName>
        <fullName evidence="3">Uncharacterized protein</fullName>
    </submittedName>
</protein>
<dbReference type="EMBL" id="QEAP01000115">
    <property type="protein sequence ID" value="TPX74639.1"/>
    <property type="molecule type" value="Genomic_DNA"/>
</dbReference>
<dbReference type="AlphaFoldDB" id="A0A507FE63"/>
<keyword evidence="1" id="KW-0812">Transmembrane</keyword>
<evidence type="ECO:0000313" key="4">
    <source>
        <dbReference type="Proteomes" id="UP000320333"/>
    </source>
</evidence>
<accession>A0A507FE63</accession>
<dbReference type="Proteomes" id="UP000320333">
    <property type="component" value="Unassembled WGS sequence"/>
</dbReference>
<feature type="transmembrane region" description="Helical" evidence="1">
    <location>
        <begin position="149"/>
        <end position="174"/>
    </location>
</feature>
<evidence type="ECO:0000256" key="2">
    <source>
        <dbReference type="SAM" id="SignalP"/>
    </source>
</evidence>
<gene>
    <name evidence="3" type="ORF">CcCBS67573_g04078</name>
</gene>
<evidence type="ECO:0000313" key="3">
    <source>
        <dbReference type="EMBL" id="TPX74639.1"/>
    </source>
</evidence>
<organism evidence="3 4">
    <name type="scientific">Chytriomyces confervae</name>
    <dbReference type="NCBI Taxonomy" id="246404"/>
    <lineage>
        <taxon>Eukaryota</taxon>
        <taxon>Fungi</taxon>
        <taxon>Fungi incertae sedis</taxon>
        <taxon>Chytridiomycota</taxon>
        <taxon>Chytridiomycota incertae sedis</taxon>
        <taxon>Chytridiomycetes</taxon>
        <taxon>Chytridiales</taxon>
        <taxon>Chytriomycetaceae</taxon>
        <taxon>Chytriomyces</taxon>
    </lineage>
</organism>
<keyword evidence="1" id="KW-1133">Transmembrane helix</keyword>
<keyword evidence="1" id="KW-0472">Membrane</keyword>